<dbReference type="RefSeq" id="WP_184838543.1">
    <property type="nucleotide sequence ID" value="NZ_JACHMN010000002.1"/>
</dbReference>
<keyword evidence="1" id="KW-0812">Transmembrane</keyword>
<evidence type="ECO:0008006" key="4">
    <source>
        <dbReference type="Google" id="ProtNLM"/>
    </source>
</evidence>
<protein>
    <recommendedName>
        <fullName evidence="4">DUF5666 domain-containing protein</fullName>
    </recommendedName>
</protein>
<organism evidence="2 3">
    <name type="scientific">Allocatelliglobosispora scoriae</name>
    <dbReference type="NCBI Taxonomy" id="643052"/>
    <lineage>
        <taxon>Bacteria</taxon>
        <taxon>Bacillati</taxon>
        <taxon>Actinomycetota</taxon>
        <taxon>Actinomycetes</taxon>
        <taxon>Micromonosporales</taxon>
        <taxon>Micromonosporaceae</taxon>
        <taxon>Allocatelliglobosispora</taxon>
    </lineage>
</organism>
<reference evidence="2 3" key="1">
    <citation type="submission" date="2020-08" db="EMBL/GenBank/DDBJ databases">
        <title>Sequencing the genomes of 1000 actinobacteria strains.</title>
        <authorList>
            <person name="Klenk H.-P."/>
        </authorList>
    </citation>
    <scope>NUCLEOTIDE SEQUENCE [LARGE SCALE GENOMIC DNA]</scope>
    <source>
        <strain evidence="2 3">DSM 45362</strain>
    </source>
</reference>
<proteinExistence type="predicted"/>
<comment type="caution">
    <text evidence="2">The sequence shown here is derived from an EMBL/GenBank/DDBJ whole genome shotgun (WGS) entry which is preliminary data.</text>
</comment>
<dbReference type="AlphaFoldDB" id="A0A841BT38"/>
<dbReference type="EMBL" id="JACHMN010000002">
    <property type="protein sequence ID" value="MBB5870865.1"/>
    <property type="molecule type" value="Genomic_DNA"/>
</dbReference>
<dbReference type="Proteomes" id="UP000587527">
    <property type="component" value="Unassembled WGS sequence"/>
</dbReference>
<keyword evidence="1" id="KW-1133">Transmembrane helix</keyword>
<gene>
    <name evidence="2" type="ORF">F4553_004244</name>
</gene>
<evidence type="ECO:0000313" key="3">
    <source>
        <dbReference type="Proteomes" id="UP000587527"/>
    </source>
</evidence>
<keyword evidence="3" id="KW-1185">Reference proteome</keyword>
<evidence type="ECO:0000256" key="1">
    <source>
        <dbReference type="SAM" id="Phobius"/>
    </source>
</evidence>
<name>A0A841BT38_9ACTN</name>
<keyword evidence="1" id="KW-0472">Membrane</keyword>
<evidence type="ECO:0000313" key="2">
    <source>
        <dbReference type="EMBL" id="MBB5870865.1"/>
    </source>
</evidence>
<accession>A0A841BT38</accession>
<feature type="transmembrane region" description="Helical" evidence="1">
    <location>
        <begin position="20"/>
        <end position="41"/>
    </location>
</feature>
<sequence>MSEFDDLAVGLARAERKPWLTRSTLILGALVIALAGFVGGVQVQKSQTPAAAAAGTGTRGTGRQFPGGYAGGFNPQAQGGTQTAAAASATTGKIKLVDGTTIYIETATGDVITVKTTGTTTVQSASTVKLSDLKPGTTVTVQGPAAGSDGIVTATSVTAAK</sequence>